<dbReference type="AlphaFoldDB" id="W9SHA0"/>
<name>W9SHA0_9ROSA</name>
<dbReference type="EMBL" id="KE345571">
    <property type="protein sequence ID" value="EXC06812.1"/>
    <property type="molecule type" value="Genomic_DNA"/>
</dbReference>
<gene>
    <name evidence="1" type="ORF">L484_017278</name>
</gene>
<sequence>MCILTSGRWVAPPFARGWGLTHGLERAGGHDRPLGDSGDLNSTRYYPLKIFYQVLLRDFIEGCLEK</sequence>
<protein>
    <submittedName>
        <fullName evidence="1">Uncharacterized protein</fullName>
    </submittedName>
</protein>
<reference evidence="2" key="1">
    <citation type="submission" date="2013-01" db="EMBL/GenBank/DDBJ databases">
        <title>Draft Genome Sequence of a Mulberry Tree, Morus notabilis C.K. Schneid.</title>
        <authorList>
            <person name="He N."/>
            <person name="Zhao S."/>
        </authorList>
    </citation>
    <scope>NUCLEOTIDE SEQUENCE</scope>
</reference>
<keyword evidence="2" id="KW-1185">Reference proteome</keyword>
<dbReference type="Proteomes" id="UP000030645">
    <property type="component" value="Unassembled WGS sequence"/>
</dbReference>
<evidence type="ECO:0000313" key="2">
    <source>
        <dbReference type="Proteomes" id="UP000030645"/>
    </source>
</evidence>
<accession>W9SHA0</accession>
<evidence type="ECO:0000313" key="1">
    <source>
        <dbReference type="EMBL" id="EXC06812.1"/>
    </source>
</evidence>
<proteinExistence type="predicted"/>
<organism evidence="1 2">
    <name type="scientific">Morus notabilis</name>
    <dbReference type="NCBI Taxonomy" id="981085"/>
    <lineage>
        <taxon>Eukaryota</taxon>
        <taxon>Viridiplantae</taxon>
        <taxon>Streptophyta</taxon>
        <taxon>Embryophyta</taxon>
        <taxon>Tracheophyta</taxon>
        <taxon>Spermatophyta</taxon>
        <taxon>Magnoliopsida</taxon>
        <taxon>eudicotyledons</taxon>
        <taxon>Gunneridae</taxon>
        <taxon>Pentapetalae</taxon>
        <taxon>rosids</taxon>
        <taxon>fabids</taxon>
        <taxon>Rosales</taxon>
        <taxon>Moraceae</taxon>
        <taxon>Moreae</taxon>
        <taxon>Morus</taxon>
    </lineage>
</organism>